<evidence type="ECO:0000256" key="1">
    <source>
        <dbReference type="PROSITE-ProRule" id="PRU00520"/>
    </source>
</evidence>
<dbReference type="GeneID" id="74308574"/>
<feature type="region of interest" description="Disordered" evidence="3">
    <location>
        <begin position="47"/>
        <end position="87"/>
    </location>
</feature>
<dbReference type="InterPro" id="IPR001792">
    <property type="entry name" value="Acylphosphatase-like_dom"/>
</dbReference>
<reference evidence="5" key="1">
    <citation type="submission" date="2022-04" db="EMBL/GenBank/DDBJ databases">
        <title>Complete genome of Methanoplanus endosymbiosus DSM 3599.</title>
        <authorList>
            <person name="Chen S.-C."/>
            <person name="You Y.-T."/>
            <person name="Zhou Y.-Z."/>
            <person name="Lai M.-C."/>
        </authorList>
    </citation>
    <scope>NUCLEOTIDE SEQUENCE</scope>
    <source>
        <strain evidence="5">DSM 3599</strain>
    </source>
</reference>
<keyword evidence="1" id="KW-0378">Hydrolase</keyword>
<evidence type="ECO:0000256" key="3">
    <source>
        <dbReference type="SAM" id="MobiDB-lite"/>
    </source>
</evidence>
<dbReference type="Pfam" id="PF00708">
    <property type="entry name" value="Acylphosphatase"/>
    <property type="match status" value="1"/>
</dbReference>
<dbReference type="KEGG" id="mend:L6E24_12690"/>
<gene>
    <name evidence="5" type="ORF">L6E24_12690</name>
</gene>
<feature type="domain" description="Acylphosphatase-like" evidence="4">
    <location>
        <begin position="3"/>
        <end position="139"/>
    </location>
</feature>
<evidence type="ECO:0000256" key="2">
    <source>
        <dbReference type="RuleBase" id="RU004168"/>
    </source>
</evidence>
<dbReference type="Proteomes" id="UP001060368">
    <property type="component" value="Chromosome"/>
</dbReference>
<dbReference type="InterPro" id="IPR036046">
    <property type="entry name" value="Acylphosphatase-like_dom_sf"/>
</dbReference>
<proteinExistence type="inferred from homology"/>
<feature type="active site" evidence="1">
    <location>
        <position position="18"/>
    </location>
</feature>
<protein>
    <recommendedName>
        <fullName evidence="1">acylphosphatase</fullName>
        <ecNumber evidence="1">3.6.1.7</ecNumber>
    </recommendedName>
</protein>
<dbReference type="Gene3D" id="3.30.70.100">
    <property type="match status" value="1"/>
</dbReference>
<comment type="catalytic activity">
    <reaction evidence="1">
        <text>an acyl phosphate + H2O = a carboxylate + phosphate + H(+)</text>
        <dbReference type="Rhea" id="RHEA:14965"/>
        <dbReference type="ChEBI" id="CHEBI:15377"/>
        <dbReference type="ChEBI" id="CHEBI:15378"/>
        <dbReference type="ChEBI" id="CHEBI:29067"/>
        <dbReference type="ChEBI" id="CHEBI:43474"/>
        <dbReference type="ChEBI" id="CHEBI:59918"/>
        <dbReference type="EC" id="3.6.1.7"/>
    </reaction>
</comment>
<feature type="compositionally biased region" description="Basic and acidic residues" evidence="3">
    <location>
        <begin position="64"/>
        <end position="74"/>
    </location>
</feature>
<dbReference type="RefSeq" id="WP_257742348.1">
    <property type="nucleotide sequence ID" value="NZ_CP096115.1"/>
</dbReference>
<evidence type="ECO:0000259" key="4">
    <source>
        <dbReference type="PROSITE" id="PS51160"/>
    </source>
</evidence>
<feature type="active site" evidence="1">
    <location>
        <position position="79"/>
    </location>
</feature>
<dbReference type="GO" id="GO:0003998">
    <property type="term" value="F:acylphosphatase activity"/>
    <property type="evidence" value="ECO:0007669"/>
    <property type="project" value="UniProtKB-EC"/>
</dbReference>
<comment type="similarity">
    <text evidence="2">Belongs to the acylphosphatase family.</text>
</comment>
<dbReference type="EMBL" id="CP096115">
    <property type="protein sequence ID" value="UUX92197.1"/>
    <property type="molecule type" value="Genomic_DNA"/>
</dbReference>
<dbReference type="AlphaFoldDB" id="A0A9E7PRG5"/>
<accession>A0A9E7PRG5</accession>
<name>A0A9E7PRG5_9EURY</name>
<dbReference type="EC" id="3.6.1.7" evidence="1"/>
<organism evidence="5 6">
    <name type="scientific">Methanoplanus endosymbiosus</name>
    <dbReference type="NCBI Taxonomy" id="33865"/>
    <lineage>
        <taxon>Archaea</taxon>
        <taxon>Methanobacteriati</taxon>
        <taxon>Methanobacteriota</taxon>
        <taxon>Stenosarchaea group</taxon>
        <taxon>Methanomicrobia</taxon>
        <taxon>Methanomicrobiales</taxon>
        <taxon>Methanomicrobiaceae</taxon>
        <taxon>Methanoplanus</taxon>
    </lineage>
</organism>
<evidence type="ECO:0000313" key="6">
    <source>
        <dbReference type="Proteomes" id="UP001060368"/>
    </source>
</evidence>
<evidence type="ECO:0000313" key="5">
    <source>
        <dbReference type="EMBL" id="UUX92197.1"/>
    </source>
</evidence>
<keyword evidence="6" id="KW-1185">Reference proteome</keyword>
<dbReference type="SUPFAM" id="SSF54975">
    <property type="entry name" value="Acylphosphatase/BLUF domain-like"/>
    <property type="match status" value="1"/>
</dbReference>
<dbReference type="PROSITE" id="PS51160">
    <property type="entry name" value="ACYLPHOSPHATASE_3"/>
    <property type="match status" value="1"/>
</dbReference>
<sequence length="186" mass="21685">MKKATAKITGRVCDVGYRNIVDDAAYQNNIHGYVKYIDFHPDGCVPEKGDPESGIKKQSKTKSSHYDENAENKPEKRHNKIPGNNSYPHAVEVVAEGKESDLKKFFEDIIVRKRPVYVEEITQKWEESEGNHSYFELIREDFCYELYEGFNKIAIMDEKMDSAWLWYKHLIEEESDLTSDQPDKRA</sequence>